<proteinExistence type="predicted"/>
<evidence type="ECO:0008006" key="3">
    <source>
        <dbReference type="Google" id="ProtNLM"/>
    </source>
</evidence>
<evidence type="ECO:0000313" key="2">
    <source>
        <dbReference type="Proteomes" id="UP001331936"/>
    </source>
</evidence>
<dbReference type="RefSeq" id="WP_330152886.1">
    <property type="nucleotide sequence ID" value="NZ_JAUZMZ010000084.1"/>
</dbReference>
<accession>A0ABU7JUN1</accession>
<reference evidence="1 2" key="1">
    <citation type="submission" date="2023-08" db="EMBL/GenBank/DDBJ databases">
        <authorList>
            <person name="Girao M."/>
            <person name="Carvalho M.F."/>
        </authorList>
    </citation>
    <scope>NUCLEOTIDE SEQUENCE [LARGE SCALE GENOMIC DNA]</scope>
    <source>
        <strain evidence="1 2">CC-R104</strain>
    </source>
</reference>
<gene>
    <name evidence="1" type="ORF">Q8814_15335</name>
</gene>
<protein>
    <recommendedName>
        <fullName evidence="3">Pyridine nucleotide-disulfide oxidoreductase</fullName>
    </recommendedName>
</protein>
<evidence type="ECO:0000313" key="1">
    <source>
        <dbReference type="EMBL" id="MEE2033472.1"/>
    </source>
</evidence>
<comment type="caution">
    <text evidence="1">The sequence shown here is derived from an EMBL/GenBank/DDBJ whole genome shotgun (WGS) entry which is preliminary data.</text>
</comment>
<dbReference type="EMBL" id="JAUZMZ010000084">
    <property type="protein sequence ID" value="MEE2033472.1"/>
    <property type="molecule type" value="Genomic_DNA"/>
</dbReference>
<dbReference type="Proteomes" id="UP001331936">
    <property type="component" value="Unassembled WGS sequence"/>
</dbReference>
<sequence>MTTHLTADDLRELLGSELTDPALVLDEGRFRVVGADEVTDGNRAFVVLTRVELREQLPQDREYTDSDLELRASTLDSTVANLGG</sequence>
<name>A0ABU7JUN1_9NOCA</name>
<keyword evidence="2" id="KW-1185">Reference proteome</keyword>
<organism evidence="1 2">
    <name type="scientific">Rhodococcus chondri</name>
    <dbReference type="NCBI Taxonomy" id="3065941"/>
    <lineage>
        <taxon>Bacteria</taxon>
        <taxon>Bacillati</taxon>
        <taxon>Actinomycetota</taxon>
        <taxon>Actinomycetes</taxon>
        <taxon>Mycobacteriales</taxon>
        <taxon>Nocardiaceae</taxon>
        <taxon>Rhodococcus</taxon>
    </lineage>
</organism>